<protein>
    <submittedName>
        <fullName evidence="2">DUF4440 domain-containing protein</fullName>
    </submittedName>
</protein>
<keyword evidence="3" id="KW-1185">Reference proteome</keyword>
<dbReference type="Pfam" id="PF14534">
    <property type="entry name" value="DUF4440"/>
    <property type="match status" value="1"/>
</dbReference>
<proteinExistence type="predicted"/>
<organism evidence="2 3">
    <name type="scientific">Flavivirga eckloniae</name>
    <dbReference type="NCBI Taxonomy" id="1803846"/>
    <lineage>
        <taxon>Bacteria</taxon>
        <taxon>Pseudomonadati</taxon>
        <taxon>Bacteroidota</taxon>
        <taxon>Flavobacteriia</taxon>
        <taxon>Flavobacteriales</taxon>
        <taxon>Flavobacteriaceae</taxon>
        <taxon>Flavivirga</taxon>
    </lineage>
</organism>
<feature type="domain" description="DUF4440" evidence="1">
    <location>
        <begin position="29"/>
        <end position="137"/>
    </location>
</feature>
<reference evidence="2 3" key="1">
    <citation type="submission" date="2018-01" db="EMBL/GenBank/DDBJ databases">
        <title>Complete genome sequence of Flavivirga eckloniae ECD14 isolated from seaweed Ecklonia cava.</title>
        <authorList>
            <person name="Lee J.H."/>
            <person name="Baik K.S."/>
            <person name="Seong C.N."/>
        </authorList>
    </citation>
    <scope>NUCLEOTIDE SEQUENCE [LARGE SCALE GENOMIC DNA]</scope>
    <source>
        <strain evidence="2 3">ECD14</strain>
    </source>
</reference>
<sequence length="143" mass="16594">MKKLILLFCLVSIFNGYSQTSEESDKKAILKVLKKQRLAWSDNNIDEFMESYWKSDSLKFYTSNGVTHGWENTLERYKKAYPTEDHTGKLNFRINAVTKIAEGAYYVMGEYHLKREVGNADGIFMIIFKKIDGKWKIIADTSS</sequence>
<evidence type="ECO:0000259" key="1">
    <source>
        <dbReference type="Pfam" id="PF14534"/>
    </source>
</evidence>
<evidence type="ECO:0000313" key="2">
    <source>
        <dbReference type="EMBL" id="AUP80160.1"/>
    </source>
</evidence>
<gene>
    <name evidence="2" type="ORF">C1H87_16170</name>
</gene>
<dbReference type="InterPro" id="IPR032710">
    <property type="entry name" value="NTF2-like_dom_sf"/>
</dbReference>
<accession>A0A2K9PSW6</accession>
<name>A0A2K9PSW6_9FLAO</name>
<dbReference type="InterPro" id="IPR027843">
    <property type="entry name" value="DUF4440"/>
</dbReference>
<dbReference type="Gene3D" id="3.10.450.50">
    <property type="match status" value="1"/>
</dbReference>
<evidence type="ECO:0000313" key="3">
    <source>
        <dbReference type="Proteomes" id="UP000235826"/>
    </source>
</evidence>
<dbReference type="RefSeq" id="WP_102756812.1">
    <property type="nucleotide sequence ID" value="NZ_CP025791.1"/>
</dbReference>
<dbReference type="KEGG" id="fek:C1H87_16170"/>
<dbReference type="Proteomes" id="UP000235826">
    <property type="component" value="Chromosome"/>
</dbReference>
<dbReference type="EMBL" id="CP025791">
    <property type="protein sequence ID" value="AUP80160.1"/>
    <property type="molecule type" value="Genomic_DNA"/>
</dbReference>
<dbReference type="OrthoDB" id="120856at2"/>
<dbReference type="SUPFAM" id="SSF54427">
    <property type="entry name" value="NTF2-like"/>
    <property type="match status" value="1"/>
</dbReference>
<dbReference type="AlphaFoldDB" id="A0A2K9PSW6"/>